<evidence type="ECO:0000256" key="4">
    <source>
        <dbReference type="ARBA" id="ARBA00022692"/>
    </source>
</evidence>
<dbReference type="InterPro" id="IPR029058">
    <property type="entry name" value="AB_hydrolase_fold"/>
</dbReference>
<dbReference type="PANTHER" id="PTHR33281">
    <property type="entry name" value="UPF0187 PROTEIN YNEE"/>
    <property type="match status" value="1"/>
</dbReference>
<dbReference type="InterPro" id="IPR012337">
    <property type="entry name" value="RNaseH-like_sf"/>
</dbReference>
<evidence type="ECO:0000313" key="12">
    <source>
        <dbReference type="Proteomes" id="UP000239649"/>
    </source>
</evidence>
<proteinExistence type="predicted"/>
<evidence type="ECO:0000256" key="6">
    <source>
        <dbReference type="ARBA" id="ARBA00023065"/>
    </source>
</evidence>
<evidence type="ECO:0000256" key="7">
    <source>
        <dbReference type="ARBA" id="ARBA00023136"/>
    </source>
</evidence>
<evidence type="ECO:0000256" key="2">
    <source>
        <dbReference type="ARBA" id="ARBA00022448"/>
    </source>
</evidence>
<keyword evidence="7 9" id="KW-0472">Membrane</keyword>
<keyword evidence="2" id="KW-0813">Transport</keyword>
<keyword evidence="6" id="KW-0406">Ion transport</keyword>
<dbReference type="Gene3D" id="3.40.50.1820">
    <property type="entry name" value="alpha/beta hydrolase"/>
    <property type="match status" value="1"/>
</dbReference>
<dbReference type="InterPro" id="IPR044669">
    <property type="entry name" value="YneE/VCCN1/2-like"/>
</dbReference>
<dbReference type="Pfam" id="PF25539">
    <property type="entry name" value="Bestrophin_2"/>
    <property type="match status" value="2"/>
</dbReference>
<evidence type="ECO:0000259" key="10">
    <source>
        <dbReference type="Pfam" id="PF01738"/>
    </source>
</evidence>
<dbReference type="Proteomes" id="UP000239649">
    <property type="component" value="Unassembled WGS sequence"/>
</dbReference>
<dbReference type="InterPro" id="IPR036397">
    <property type="entry name" value="RNaseH_sf"/>
</dbReference>
<evidence type="ECO:0000256" key="9">
    <source>
        <dbReference type="SAM" id="Phobius"/>
    </source>
</evidence>
<dbReference type="STRING" id="554055.A0A2P6VM50"/>
<comment type="subcellular location">
    <subcellularLocation>
        <location evidence="1">Cell membrane</location>
        <topology evidence="1">Multi-pass membrane protein</topology>
    </subcellularLocation>
</comment>
<accession>A0A2P6VM50</accession>
<feature type="transmembrane region" description="Helical" evidence="9">
    <location>
        <begin position="739"/>
        <end position="758"/>
    </location>
</feature>
<dbReference type="SUPFAM" id="SSF53474">
    <property type="entry name" value="alpha/beta-Hydrolases"/>
    <property type="match status" value="2"/>
</dbReference>
<evidence type="ECO:0000313" key="11">
    <source>
        <dbReference type="EMBL" id="PSC75127.1"/>
    </source>
</evidence>
<sequence>MTVTAMNFARQAREASQKTVMLFRNECDSIAAALGGAAGGSGGGVGPGAKAPTRRGGARRKVAAKSAGKRARAQLAFFNTRNNRDLAKDFSLITNEDGTTVLCRWRAREGFFPVVPAEDLDGLLAKEHEALGHPGYETLWTHLSKSYHTELGDSRSITGLVGFTRELVREWSFQCPTCTYKRNNKPAKNPVTTAIRVREVYELQQIDLCDFNSWGHPVYRYVLTIVDHFSKTVWLRPLKSKESAEIAKHVRELLVSEELAVADHSGLVMRIEAASGSPPAATTLGLDPCFLRFPRCPAPARVEAAAAELQWAWPAIEALAEAAQRADTPAAADALARLRDAMEAAFTAEEVASLARRTAQRKAVFGPLAPWLLKQACAQLAPLAAAEFNAWQRIGRLPRGDAHSAIALVAKTSSPTQPSDLRGIAVGALLAKLFAAGLERRVTAHAEAAGLHAEGQFGFRRQRSTEQAALALRTVIECHRQQRQCGGSSTRSRSRRRRQRPVSGKAAALPHSSTTAQAASWLKTTEQAAAEAEKALADAVGFFPTLAATGIAKVSGVTGQRLCRLYLRDHGAAKVGVMGFCLGGALAVAAAQHPELVGCGSVAFCGLPSPKLCRPENVKAPISLHGGELDLQEWCAAKATQSFAAAVRRAGGAVDCTYRDESKEFRLADFRTVYTFESWASHRSTKRYLRHFMGILNSRILSGLRVPLLLIALEATAVCAYESALKNGLLPAFCQTFQIRAPMLLSLSSFALSLLLVFRTNQSYARSTRGGGCGAYLSLGPGNGALLATLSRWMQAFAWVMKNYVRESKTWHADVGSLLRPAELAALLATPNPPLLTLQIITQVLDRMPISTKQRLRLDIFMTVGGRHTARFLITWLVLTPFTISSSCGWVASFSSVLLAFFLLTMEEIGMTIEEPFNILPLEAINTRVCAVVARYSQKIETVVSLVDDVTGMQRPQQEPPFQPVAEFVSTAATSSDNGDS</sequence>
<dbReference type="PANTHER" id="PTHR33281:SF19">
    <property type="entry name" value="VOLTAGE-DEPENDENT ANION CHANNEL-FORMING PROTEIN YNEE"/>
    <property type="match status" value="1"/>
</dbReference>
<dbReference type="Pfam" id="PF01738">
    <property type="entry name" value="DLH"/>
    <property type="match status" value="1"/>
</dbReference>
<dbReference type="GO" id="GO:0005886">
    <property type="term" value="C:plasma membrane"/>
    <property type="evidence" value="ECO:0007669"/>
    <property type="project" value="UniProtKB-SubCell"/>
</dbReference>
<keyword evidence="5 9" id="KW-1133">Transmembrane helix</keyword>
<dbReference type="EMBL" id="LHPF02000003">
    <property type="protein sequence ID" value="PSC75127.1"/>
    <property type="molecule type" value="Genomic_DNA"/>
</dbReference>
<dbReference type="OrthoDB" id="1368at2759"/>
<feature type="domain" description="Dienelactone hydrolase" evidence="10">
    <location>
        <begin position="569"/>
        <end position="649"/>
    </location>
</feature>
<keyword evidence="12" id="KW-1185">Reference proteome</keyword>
<dbReference type="GO" id="GO:0005254">
    <property type="term" value="F:chloride channel activity"/>
    <property type="evidence" value="ECO:0007669"/>
    <property type="project" value="InterPro"/>
</dbReference>
<evidence type="ECO:0000256" key="3">
    <source>
        <dbReference type="ARBA" id="ARBA00022475"/>
    </source>
</evidence>
<feature type="region of interest" description="Disordered" evidence="8">
    <location>
        <begin position="483"/>
        <end position="511"/>
    </location>
</feature>
<protein>
    <submittedName>
        <fullName evidence="11">UPF0187 chloroplastic</fullName>
    </submittedName>
</protein>
<organism evidence="11 12">
    <name type="scientific">Micractinium conductrix</name>
    <dbReference type="NCBI Taxonomy" id="554055"/>
    <lineage>
        <taxon>Eukaryota</taxon>
        <taxon>Viridiplantae</taxon>
        <taxon>Chlorophyta</taxon>
        <taxon>core chlorophytes</taxon>
        <taxon>Trebouxiophyceae</taxon>
        <taxon>Chlorellales</taxon>
        <taxon>Chlorellaceae</taxon>
        <taxon>Chlorella clade</taxon>
        <taxon>Micractinium</taxon>
    </lineage>
</organism>
<name>A0A2P6VM50_9CHLO</name>
<dbReference type="GO" id="GO:0016787">
    <property type="term" value="F:hydrolase activity"/>
    <property type="evidence" value="ECO:0007669"/>
    <property type="project" value="InterPro"/>
</dbReference>
<evidence type="ECO:0000256" key="8">
    <source>
        <dbReference type="SAM" id="MobiDB-lite"/>
    </source>
</evidence>
<dbReference type="SUPFAM" id="SSF53098">
    <property type="entry name" value="Ribonuclease H-like"/>
    <property type="match status" value="1"/>
</dbReference>
<keyword evidence="3" id="KW-1003">Cell membrane</keyword>
<evidence type="ECO:0000256" key="1">
    <source>
        <dbReference type="ARBA" id="ARBA00004651"/>
    </source>
</evidence>
<dbReference type="InterPro" id="IPR002925">
    <property type="entry name" value="Dienelactn_hydro"/>
</dbReference>
<reference evidence="11 12" key="1">
    <citation type="journal article" date="2018" name="Plant J.">
        <title>Genome sequences of Chlorella sorokiniana UTEX 1602 and Micractinium conductrix SAG 241.80: implications to maltose excretion by a green alga.</title>
        <authorList>
            <person name="Arriola M.B."/>
            <person name="Velmurugan N."/>
            <person name="Zhang Y."/>
            <person name="Plunkett M.H."/>
            <person name="Hondzo H."/>
            <person name="Barney B.M."/>
        </authorList>
    </citation>
    <scope>NUCLEOTIDE SEQUENCE [LARGE SCALE GENOMIC DNA]</scope>
    <source>
        <strain evidence="11 12">SAG 241.80</strain>
    </source>
</reference>
<evidence type="ECO:0000256" key="5">
    <source>
        <dbReference type="ARBA" id="ARBA00022989"/>
    </source>
</evidence>
<comment type="caution">
    <text evidence="11">The sequence shown here is derived from an EMBL/GenBank/DDBJ whole genome shotgun (WGS) entry which is preliminary data.</text>
</comment>
<gene>
    <name evidence="11" type="ORF">C2E20_1833</name>
</gene>
<dbReference type="AlphaFoldDB" id="A0A2P6VM50"/>
<keyword evidence="4 9" id="KW-0812">Transmembrane</keyword>
<dbReference type="Gene3D" id="3.30.420.10">
    <property type="entry name" value="Ribonuclease H-like superfamily/Ribonuclease H"/>
    <property type="match status" value="1"/>
</dbReference>
<dbReference type="GO" id="GO:0003676">
    <property type="term" value="F:nucleic acid binding"/>
    <property type="evidence" value="ECO:0007669"/>
    <property type="project" value="InterPro"/>
</dbReference>